<dbReference type="SMART" id="SM00965">
    <property type="entry name" value="STN"/>
    <property type="match status" value="1"/>
</dbReference>
<evidence type="ECO:0000256" key="11">
    <source>
        <dbReference type="ARBA" id="ARBA00023136"/>
    </source>
</evidence>
<keyword evidence="12" id="KW-0675">Receptor</keyword>
<dbReference type="Gene3D" id="2.170.130.10">
    <property type="entry name" value="TonB-dependent receptor, plug domain"/>
    <property type="match status" value="1"/>
</dbReference>
<dbReference type="PANTHER" id="PTHR32552">
    <property type="entry name" value="FERRICHROME IRON RECEPTOR-RELATED"/>
    <property type="match status" value="1"/>
</dbReference>
<keyword evidence="7 17" id="KW-0732">Signal</keyword>
<comment type="caution">
    <text evidence="19">The sequence shown here is derived from an EMBL/GenBank/DDBJ whole genome shotgun (WGS) entry which is preliminary data.</text>
</comment>
<dbReference type="PATRIC" id="fig|294.125.peg.4876"/>
<evidence type="ECO:0000256" key="10">
    <source>
        <dbReference type="ARBA" id="ARBA00023077"/>
    </source>
</evidence>
<feature type="signal peptide" evidence="17">
    <location>
        <begin position="1"/>
        <end position="28"/>
    </location>
</feature>
<dbReference type="GO" id="GO:0009279">
    <property type="term" value="C:cell outer membrane"/>
    <property type="evidence" value="ECO:0007669"/>
    <property type="project" value="UniProtKB-SubCell"/>
</dbReference>
<dbReference type="RefSeq" id="WP_043050951.1">
    <property type="nucleotide sequence ID" value="NZ_JXCQ01000066.1"/>
</dbReference>
<dbReference type="PANTHER" id="PTHR32552:SF74">
    <property type="entry name" value="HYDROXAMATE SIDEROPHORE RECEPTOR FHUE"/>
    <property type="match status" value="1"/>
</dbReference>
<feature type="short sequence motif" description="TonB C-terminal box" evidence="15">
    <location>
        <begin position="811"/>
        <end position="828"/>
    </location>
</feature>
<evidence type="ECO:0000256" key="15">
    <source>
        <dbReference type="PROSITE-ProRule" id="PRU10144"/>
    </source>
</evidence>
<keyword evidence="5" id="KW-0410">Iron transport</keyword>
<dbReference type="CDD" id="cd01347">
    <property type="entry name" value="ligand_gated_channel"/>
    <property type="match status" value="1"/>
</dbReference>
<evidence type="ECO:0000256" key="6">
    <source>
        <dbReference type="ARBA" id="ARBA00022692"/>
    </source>
</evidence>
<evidence type="ECO:0000256" key="16">
    <source>
        <dbReference type="RuleBase" id="RU003357"/>
    </source>
</evidence>
<comment type="similarity">
    <text evidence="2 14 16">Belongs to the TonB-dependent receptor family.</text>
</comment>
<protein>
    <submittedName>
        <fullName evidence="19">FpvA_2 protein</fullName>
    </submittedName>
</protein>
<dbReference type="InterPro" id="IPR012910">
    <property type="entry name" value="Plug_dom"/>
</dbReference>
<dbReference type="GO" id="GO:0015344">
    <property type="term" value="F:siderophore uptake transmembrane transporter activity"/>
    <property type="evidence" value="ECO:0007669"/>
    <property type="project" value="TreeGrafter"/>
</dbReference>
<keyword evidence="13 14" id="KW-0998">Cell outer membrane</keyword>
<evidence type="ECO:0000256" key="12">
    <source>
        <dbReference type="ARBA" id="ARBA00023170"/>
    </source>
</evidence>
<evidence type="ECO:0000256" key="17">
    <source>
        <dbReference type="SAM" id="SignalP"/>
    </source>
</evidence>
<evidence type="ECO:0000259" key="18">
    <source>
        <dbReference type="SMART" id="SM00965"/>
    </source>
</evidence>
<dbReference type="Proteomes" id="UP000032210">
    <property type="component" value="Unassembled WGS sequence"/>
</dbReference>
<evidence type="ECO:0000256" key="8">
    <source>
        <dbReference type="ARBA" id="ARBA00023004"/>
    </source>
</evidence>
<dbReference type="Pfam" id="PF00593">
    <property type="entry name" value="TonB_dep_Rec_b-barrel"/>
    <property type="match status" value="1"/>
</dbReference>
<dbReference type="InterPro" id="IPR011662">
    <property type="entry name" value="Secretin/TonB_short_N"/>
</dbReference>
<dbReference type="InterPro" id="IPR000531">
    <property type="entry name" value="Beta-barrel_TonB"/>
</dbReference>
<dbReference type="InterPro" id="IPR036942">
    <property type="entry name" value="Beta-barrel_TonB_sf"/>
</dbReference>
<gene>
    <name evidence="19" type="primary">fpvA_2</name>
    <name evidence="19" type="ORF">PFLU3_47500</name>
</gene>
<dbReference type="PROSITE" id="PS01156">
    <property type="entry name" value="TONB_DEPENDENT_REC_2"/>
    <property type="match status" value="1"/>
</dbReference>
<keyword evidence="6 14" id="KW-0812">Transmembrane</keyword>
<evidence type="ECO:0000313" key="19">
    <source>
        <dbReference type="EMBL" id="KIR19809.1"/>
    </source>
</evidence>
<dbReference type="PROSITE" id="PS52016">
    <property type="entry name" value="TONB_DEPENDENT_REC_3"/>
    <property type="match status" value="1"/>
</dbReference>
<dbReference type="NCBIfam" id="TIGR01783">
    <property type="entry name" value="TonB-siderophor"/>
    <property type="match status" value="1"/>
</dbReference>
<evidence type="ECO:0000256" key="3">
    <source>
        <dbReference type="ARBA" id="ARBA00022448"/>
    </source>
</evidence>
<evidence type="ECO:0000256" key="9">
    <source>
        <dbReference type="ARBA" id="ARBA00023065"/>
    </source>
</evidence>
<name>A0A0D0TCC0_PSEFL</name>
<evidence type="ECO:0000313" key="20">
    <source>
        <dbReference type="Proteomes" id="UP000032210"/>
    </source>
</evidence>
<dbReference type="Pfam" id="PF07715">
    <property type="entry name" value="Plug"/>
    <property type="match status" value="1"/>
</dbReference>
<proteinExistence type="inferred from homology"/>
<feature type="chain" id="PRO_5002233448" evidence="17">
    <location>
        <begin position="29"/>
        <end position="828"/>
    </location>
</feature>
<organism evidence="19 20">
    <name type="scientific">Pseudomonas fluorescens</name>
    <dbReference type="NCBI Taxonomy" id="294"/>
    <lineage>
        <taxon>Bacteria</taxon>
        <taxon>Pseudomonadati</taxon>
        <taxon>Pseudomonadota</taxon>
        <taxon>Gammaproteobacteria</taxon>
        <taxon>Pseudomonadales</taxon>
        <taxon>Pseudomonadaceae</taxon>
        <taxon>Pseudomonas</taxon>
    </lineage>
</organism>
<evidence type="ECO:0000256" key="2">
    <source>
        <dbReference type="ARBA" id="ARBA00009810"/>
    </source>
</evidence>
<keyword evidence="11 14" id="KW-0472">Membrane</keyword>
<evidence type="ECO:0000256" key="13">
    <source>
        <dbReference type="ARBA" id="ARBA00023237"/>
    </source>
</evidence>
<comment type="subcellular location">
    <subcellularLocation>
        <location evidence="1 14">Cell outer membrane</location>
        <topology evidence="1 14">Multi-pass membrane protein</topology>
    </subcellularLocation>
</comment>
<keyword evidence="10 16" id="KW-0798">TonB box</keyword>
<keyword evidence="3 14" id="KW-0813">Transport</keyword>
<evidence type="ECO:0000256" key="7">
    <source>
        <dbReference type="ARBA" id="ARBA00022729"/>
    </source>
</evidence>
<dbReference type="Gene3D" id="2.40.170.20">
    <property type="entry name" value="TonB-dependent receptor, beta-barrel domain"/>
    <property type="match status" value="1"/>
</dbReference>
<feature type="domain" description="Secretin/TonB short N-terminal" evidence="18">
    <location>
        <begin position="67"/>
        <end position="118"/>
    </location>
</feature>
<dbReference type="GO" id="GO:0015891">
    <property type="term" value="P:siderophore transport"/>
    <property type="evidence" value="ECO:0007669"/>
    <property type="project" value="InterPro"/>
</dbReference>
<dbReference type="InterPro" id="IPR010917">
    <property type="entry name" value="TonB_rcpt_CS"/>
</dbReference>
<dbReference type="InterPro" id="IPR037066">
    <property type="entry name" value="Plug_dom_sf"/>
</dbReference>
<reference evidence="19 20" key="1">
    <citation type="submission" date="2015-01" db="EMBL/GenBank/DDBJ databases">
        <title>Genome sequence of the beneficial rhizobacterium Pseudomonas fluorescens 2-79.</title>
        <authorList>
            <person name="Thuermer A."/>
            <person name="Daniel R."/>
        </authorList>
    </citation>
    <scope>NUCLEOTIDE SEQUENCE [LARGE SCALE GENOMIC DNA]</scope>
    <source>
        <strain evidence="19 20">2-79</strain>
    </source>
</reference>
<keyword evidence="8" id="KW-0408">Iron</keyword>
<dbReference type="AlphaFoldDB" id="A0A0D0TCC0"/>
<sequence>MQAFPSKRSPLRHAVNALLLGASVAASALPYTASAQEPGNERPARAWDIAPGPLAGALDQFARQAGISLSYDAGSVAGKNSPGLNGTLDPQSALSRLLQGQGLQAQSQGQNAWLLLPQQQDSSALNLGATTITGDRLGATTEGSGSYTTGAVTIGKGEHSLRRTPQSVSVMTRKLMDDQNITTIDQLLERTPGITSYESPMGGKYFYSRGFKMLGQYQFDGVPLDIGKDYIQADSFSANMAIYDRVEVLKGAAGMLKGAGTASGAVNFVRKRPQATPTTSLGLSAGTWDNYQAELDTGGPLNDSGTVRGRAAVSQQNRGSYMDLAKRQDQAFYAALDMDVTPDTTLGFGASHEDVDATPCWSGLPRYRDGKSLGLSRSTCLGQAWNDWQSQRTTLFADVTHHFNDAWKLKVSAVHSRNLQDIKYAASESTVDYGDPAPTLTSYAALLDYDHKDYGLDAYIDGQFEAFGLQHELILGANGSRGTQDDVYAIRNLPQRQSVFNPNHHFPEPADDTFWPNMYRGGTVNETATQYGAYATLRLRLTEPLMLVLGSRVSWYENRRKSLNLAWGEWADQDARTKETGVVTPFGALIYDLNDNLSVYASYADIFQPQSSYATVSGSALKPKMGENYELGIKGEWFDGRLNSSLAVFRAIEKNAAQTDFETRCGSSSDGYCYTDTGKVRAQGVEAELSGELLERLQVFGGYTYTQTKNLKNIDSTAEGAVSNTYVPRHMLRLWGDYQLDGALSKWTVGAGVNAQSSNYRLQTIKLEQAGYALWNARLAYQVDDTWTVALNGNNLFDKNYYQTVGTAGWGNLYGEPRNLTLSLKGNF</sequence>
<dbReference type="InterPro" id="IPR039426">
    <property type="entry name" value="TonB-dep_rcpt-like"/>
</dbReference>
<dbReference type="EMBL" id="JXCQ01000066">
    <property type="protein sequence ID" value="KIR19809.1"/>
    <property type="molecule type" value="Genomic_DNA"/>
</dbReference>
<dbReference type="FunFam" id="2.170.130.10:FF:000010">
    <property type="entry name" value="Ferripyoverdine receptor"/>
    <property type="match status" value="1"/>
</dbReference>
<evidence type="ECO:0000256" key="4">
    <source>
        <dbReference type="ARBA" id="ARBA00022452"/>
    </source>
</evidence>
<evidence type="ECO:0000256" key="14">
    <source>
        <dbReference type="PROSITE-ProRule" id="PRU01360"/>
    </source>
</evidence>
<accession>A0A0D0TCC0</accession>
<evidence type="ECO:0000256" key="1">
    <source>
        <dbReference type="ARBA" id="ARBA00004571"/>
    </source>
</evidence>
<dbReference type="InterPro" id="IPR010105">
    <property type="entry name" value="TonB_sidphr_rcpt"/>
</dbReference>
<dbReference type="Pfam" id="PF07660">
    <property type="entry name" value="STN"/>
    <property type="match status" value="1"/>
</dbReference>
<evidence type="ECO:0000256" key="5">
    <source>
        <dbReference type="ARBA" id="ARBA00022496"/>
    </source>
</evidence>
<dbReference type="Gene3D" id="3.55.50.30">
    <property type="match status" value="1"/>
</dbReference>
<dbReference type="GO" id="GO:0038023">
    <property type="term" value="F:signaling receptor activity"/>
    <property type="evidence" value="ECO:0007669"/>
    <property type="project" value="InterPro"/>
</dbReference>
<keyword evidence="4 14" id="KW-1134">Transmembrane beta strand</keyword>
<dbReference type="SUPFAM" id="SSF56935">
    <property type="entry name" value="Porins"/>
    <property type="match status" value="1"/>
</dbReference>
<keyword evidence="9" id="KW-0406">Ion transport</keyword>